<feature type="domain" description="HipA-like C-terminal" evidence="4">
    <location>
        <begin position="172"/>
        <end position="383"/>
    </location>
</feature>
<accession>A0A6A8A709</accession>
<dbReference type="PANTHER" id="PTHR37419">
    <property type="entry name" value="SERINE/THREONINE-PROTEIN KINASE TOXIN HIPA"/>
    <property type="match status" value="1"/>
</dbReference>
<name>A0A6A8A709_9HYPH</name>
<evidence type="ECO:0000313" key="6">
    <source>
        <dbReference type="Proteomes" id="UP000435138"/>
    </source>
</evidence>
<evidence type="ECO:0000256" key="2">
    <source>
        <dbReference type="ARBA" id="ARBA00022679"/>
    </source>
</evidence>
<comment type="similarity">
    <text evidence="1">Belongs to the HipA Ser/Thr kinase family.</text>
</comment>
<keyword evidence="6" id="KW-1185">Reference proteome</keyword>
<comment type="caution">
    <text evidence="5">The sequence shown here is derived from an EMBL/GenBank/DDBJ whole genome shotgun (WGS) entry which is preliminary data.</text>
</comment>
<dbReference type="GO" id="GO:0004674">
    <property type="term" value="F:protein serine/threonine kinase activity"/>
    <property type="evidence" value="ECO:0007669"/>
    <property type="project" value="TreeGrafter"/>
</dbReference>
<dbReference type="InterPro" id="IPR012893">
    <property type="entry name" value="HipA-like_C"/>
</dbReference>
<evidence type="ECO:0000256" key="1">
    <source>
        <dbReference type="ARBA" id="ARBA00010164"/>
    </source>
</evidence>
<reference evidence="5 6" key="1">
    <citation type="submission" date="2019-11" db="EMBL/GenBank/DDBJ databases">
        <title>Genome analysis of Rhizobacterium cereale a novel genus and species isolated from maize roots in North Spain.</title>
        <authorList>
            <person name="Menendez E."/>
            <person name="Flores-Felix J.D."/>
            <person name="Ramirez-Bahena M.-H."/>
            <person name="Igual J.M."/>
            <person name="Garcia-Fraile P."/>
            <person name="Peix A."/>
            <person name="Velazquez E."/>
        </authorList>
    </citation>
    <scope>NUCLEOTIDE SEQUENCE [LARGE SCALE GENOMIC DNA]</scope>
    <source>
        <strain evidence="5 6">RZME27</strain>
    </source>
</reference>
<evidence type="ECO:0000256" key="3">
    <source>
        <dbReference type="ARBA" id="ARBA00022777"/>
    </source>
</evidence>
<dbReference type="RefSeq" id="WP_153353940.1">
    <property type="nucleotide sequence ID" value="NZ_JAYKOO010000006.1"/>
</dbReference>
<sequence>MADFEVHIDIDGQTRPVGLARSNRVRGTETIMFEYDRDWLADPNRFSLEPALPLTRGGFAPPAGLTTFGSLGDSAPDTWGRRLMQRAERRMAEREGRSVRTLAESDYLLGVADETRLGALRFRWAGKEAFQAPIDNGVPALIDLGRLLQITERILRDEETDEDLQLIFAPGSSLGGARPKASVIDQHGHLSIAKFPKEMDEYSVETWEEIALRLADRAGIITPLHQLIDVAGKKVMLSRRFDRSDNARIPFLSAMAMMGAKDGERGSYPEMVDALVEHGAQGRSDAQALYRRVVFNVLISNVDDHLRNHGFLWLGKAGWSLSPAYDLNPVPTDIKARVLTTNIDLDEGTCSLDLLEEASEFFALTLPQARQIIRQVADATATWRETAKAVGARSAEINRMSSAFEHEDLKRALTR</sequence>
<dbReference type="Pfam" id="PF07804">
    <property type="entry name" value="HipA_C"/>
    <property type="match status" value="1"/>
</dbReference>
<dbReference type="PANTHER" id="PTHR37419:SF8">
    <property type="entry name" value="TOXIN YJJJ"/>
    <property type="match status" value="1"/>
</dbReference>
<evidence type="ECO:0000313" key="5">
    <source>
        <dbReference type="EMBL" id="MQY46444.1"/>
    </source>
</evidence>
<dbReference type="GO" id="GO:0005829">
    <property type="term" value="C:cytosol"/>
    <property type="evidence" value="ECO:0007669"/>
    <property type="project" value="TreeGrafter"/>
</dbReference>
<protein>
    <submittedName>
        <fullName evidence="5">Type II toxin-antitoxin system HipA family toxin</fullName>
    </submittedName>
</protein>
<keyword evidence="3" id="KW-0418">Kinase</keyword>
<organism evidence="5 6">
    <name type="scientific">Endobacterium cereale</name>
    <dbReference type="NCBI Taxonomy" id="2663029"/>
    <lineage>
        <taxon>Bacteria</taxon>
        <taxon>Pseudomonadati</taxon>
        <taxon>Pseudomonadota</taxon>
        <taxon>Alphaproteobacteria</taxon>
        <taxon>Hyphomicrobiales</taxon>
        <taxon>Rhizobiaceae</taxon>
        <taxon>Endobacterium</taxon>
    </lineage>
</organism>
<gene>
    <name evidence="5" type="ORF">GAO09_10345</name>
</gene>
<dbReference type="AlphaFoldDB" id="A0A6A8A709"/>
<evidence type="ECO:0000259" key="4">
    <source>
        <dbReference type="Pfam" id="PF07804"/>
    </source>
</evidence>
<dbReference type="InterPro" id="IPR052028">
    <property type="entry name" value="HipA_Ser/Thr_kinase"/>
</dbReference>
<keyword evidence="2" id="KW-0808">Transferase</keyword>
<dbReference type="Proteomes" id="UP000435138">
    <property type="component" value="Unassembled WGS sequence"/>
</dbReference>
<dbReference type="EMBL" id="WIXI01000041">
    <property type="protein sequence ID" value="MQY46444.1"/>
    <property type="molecule type" value="Genomic_DNA"/>
</dbReference>
<proteinExistence type="inferred from homology"/>
<dbReference type="Gene3D" id="1.10.1070.20">
    <property type="match status" value="1"/>
</dbReference>